<dbReference type="PANTHER" id="PTHR22306:SF2">
    <property type="entry name" value="CHROMOSOME 7 OPEN READING FRAME 50"/>
    <property type="match status" value="1"/>
</dbReference>
<evidence type="ECO:0000313" key="2">
    <source>
        <dbReference type="EMBL" id="CDG67730.1"/>
    </source>
</evidence>
<dbReference type="AlphaFoldDB" id="T2M730"/>
<evidence type="ECO:0000259" key="1">
    <source>
        <dbReference type="Pfam" id="PF10180"/>
    </source>
</evidence>
<dbReference type="EMBL" id="HAAD01001498">
    <property type="protein sequence ID" value="CDG67730.1"/>
    <property type="molecule type" value="mRNA"/>
</dbReference>
<organism evidence="2">
    <name type="scientific">Hydra vulgaris</name>
    <name type="common">Hydra</name>
    <name type="synonym">Hydra attenuata</name>
    <dbReference type="NCBI Taxonomy" id="6087"/>
    <lineage>
        <taxon>Eukaryota</taxon>
        <taxon>Metazoa</taxon>
        <taxon>Cnidaria</taxon>
        <taxon>Hydrozoa</taxon>
        <taxon>Hydroidolina</taxon>
        <taxon>Anthoathecata</taxon>
        <taxon>Aplanulata</taxon>
        <taxon>Hydridae</taxon>
        <taxon>Hydra</taxon>
    </lineage>
</organism>
<sequence length="137" mass="16477">MKIKKRECKIRDDTFCYDQSEVNNLLKIKSPVLHKRKKVKVALEDAKNLEKEIHPAILYLLQWNDNKTEWKFQKVRQVWLLQNMYNKLQVNKHHFKVLLSYLNDLKGISREKTIETARCIVEKEKLLVLKLSVLLKF</sequence>
<gene>
    <name evidence="2" type="primary">C7orf50</name>
</gene>
<reference evidence="2" key="1">
    <citation type="journal article" date="2013" name="Genome Biol. Evol.">
        <title>Punctuated emergences of genetic and phenotypic innovations in eumetazoan, bilaterian, euteleostome, and hominidae ancestors.</title>
        <authorList>
            <person name="Wenger Y."/>
            <person name="Galliot B."/>
        </authorList>
    </citation>
    <scope>NUCLEOTIDE SEQUENCE</scope>
    <source>
        <tissue evidence="2">Whole animals</tissue>
    </source>
</reference>
<name>T2M730_HYDVU</name>
<protein>
    <submittedName>
        <fullName evidence="2">Uncharacterized protein C7orf50</fullName>
    </submittedName>
</protein>
<dbReference type="Pfam" id="PF10180">
    <property type="entry name" value="WKF"/>
    <property type="match status" value="1"/>
</dbReference>
<accession>T2M730</accession>
<dbReference type="PANTHER" id="PTHR22306">
    <property type="entry name" value="CHROMOSOME 7 OPEN READING FRAME 50"/>
    <property type="match status" value="1"/>
</dbReference>
<dbReference type="InterPro" id="IPR019327">
    <property type="entry name" value="WKF"/>
</dbReference>
<proteinExistence type="evidence at transcript level"/>
<dbReference type="OrthoDB" id="10261563at2759"/>
<feature type="domain" description="WKF" evidence="1">
    <location>
        <begin position="59"/>
        <end position="118"/>
    </location>
</feature>